<evidence type="ECO:0000256" key="1">
    <source>
        <dbReference type="SAM" id="MobiDB-lite"/>
    </source>
</evidence>
<organism evidence="2 3">
    <name type="scientific">Eumeta variegata</name>
    <name type="common">Bagworm moth</name>
    <name type="synonym">Eumeta japonica</name>
    <dbReference type="NCBI Taxonomy" id="151549"/>
    <lineage>
        <taxon>Eukaryota</taxon>
        <taxon>Metazoa</taxon>
        <taxon>Ecdysozoa</taxon>
        <taxon>Arthropoda</taxon>
        <taxon>Hexapoda</taxon>
        <taxon>Insecta</taxon>
        <taxon>Pterygota</taxon>
        <taxon>Neoptera</taxon>
        <taxon>Endopterygota</taxon>
        <taxon>Lepidoptera</taxon>
        <taxon>Glossata</taxon>
        <taxon>Ditrysia</taxon>
        <taxon>Tineoidea</taxon>
        <taxon>Psychidae</taxon>
        <taxon>Oiketicinae</taxon>
        <taxon>Eumeta</taxon>
    </lineage>
</organism>
<evidence type="ECO:0000313" key="2">
    <source>
        <dbReference type="EMBL" id="GBP68152.1"/>
    </source>
</evidence>
<feature type="region of interest" description="Disordered" evidence="1">
    <location>
        <begin position="1"/>
        <end position="22"/>
    </location>
</feature>
<accession>A0A4C1Y009</accession>
<evidence type="ECO:0000313" key="3">
    <source>
        <dbReference type="Proteomes" id="UP000299102"/>
    </source>
</evidence>
<feature type="compositionally biased region" description="Polar residues" evidence="1">
    <location>
        <begin position="179"/>
        <end position="189"/>
    </location>
</feature>
<sequence length="189" mass="20791">MRCDCAARAHRPPPRRARSASGCERLCTEVGSDSRDTVGPRYARRRRSRQSFALDTESAGIAYMPPAPAATRRPGADTRCRQLKFANRGKYKQLCIPERLSRSSSACGRTKGRFGRVRNLAYNERSDDDKKNCTDYLPAVIEVPFDTARPRAGSDTDDGETADGRPAGAARRGPDVTAYKSTETTSSEI</sequence>
<reference evidence="2 3" key="1">
    <citation type="journal article" date="2019" name="Commun. Biol.">
        <title>The bagworm genome reveals a unique fibroin gene that provides high tensile strength.</title>
        <authorList>
            <person name="Kono N."/>
            <person name="Nakamura H."/>
            <person name="Ohtoshi R."/>
            <person name="Tomita M."/>
            <person name="Numata K."/>
            <person name="Arakawa K."/>
        </authorList>
    </citation>
    <scope>NUCLEOTIDE SEQUENCE [LARGE SCALE GENOMIC DNA]</scope>
</reference>
<name>A0A4C1Y009_EUMVA</name>
<feature type="region of interest" description="Disordered" evidence="1">
    <location>
        <begin position="144"/>
        <end position="189"/>
    </location>
</feature>
<proteinExistence type="predicted"/>
<feature type="region of interest" description="Disordered" evidence="1">
    <location>
        <begin position="30"/>
        <end position="49"/>
    </location>
</feature>
<comment type="caution">
    <text evidence="2">The sequence shown here is derived from an EMBL/GenBank/DDBJ whole genome shotgun (WGS) entry which is preliminary data.</text>
</comment>
<dbReference type="EMBL" id="BGZK01001002">
    <property type="protein sequence ID" value="GBP68152.1"/>
    <property type="molecule type" value="Genomic_DNA"/>
</dbReference>
<dbReference type="AlphaFoldDB" id="A0A4C1Y009"/>
<keyword evidence="3" id="KW-1185">Reference proteome</keyword>
<feature type="compositionally biased region" description="Basic residues" evidence="1">
    <location>
        <begin position="8"/>
        <end position="18"/>
    </location>
</feature>
<dbReference type="Proteomes" id="UP000299102">
    <property type="component" value="Unassembled WGS sequence"/>
</dbReference>
<gene>
    <name evidence="2" type="ORF">EVAR_46315_1</name>
</gene>
<protein>
    <submittedName>
        <fullName evidence="2">Uncharacterized protein</fullName>
    </submittedName>
</protein>